<proteinExistence type="predicted"/>
<reference evidence="3" key="1">
    <citation type="submission" date="2023-07" db="EMBL/GenBank/DDBJ databases">
        <title>Chromosome-level genome assembly of Artemia franciscana.</title>
        <authorList>
            <person name="Jo E."/>
        </authorList>
    </citation>
    <scope>NUCLEOTIDE SEQUENCE</scope>
    <source>
        <tissue evidence="3">Whole body</tissue>
    </source>
</reference>
<feature type="region of interest" description="Disordered" evidence="1">
    <location>
        <begin position="493"/>
        <end position="516"/>
    </location>
</feature>
<dbReference type="PANTHER" id="PTHR14819:SF25">
    <property type="entry name" value="CHROMOSOME UNDETERMINED SCAFFOLD_52, WHOLE GENOME SHOTGUN SEQUENCE"/>
    <property type="match status" value="1"/>
</dbReference>
<organism evidence="3 4">
    <name type="scientific">Artemia franciscana</name>
    <name type="common">Brine shrimp</name>
    <name type="synonym">Artemia sanfranciscana</name>
    <dbReference type="NCBI Taxonomy" id="6661"/>
    <lineage>
        <taxon>Eukaryota</taxon>
        <taxon>Metazoa</taxon>
        <taxon>Ecdysozoa</taxon>
        <taxon>Arthropoda</taxon>
        <taxon>Crustacea</taxon>
        <taxon>Branchiopoda</taxon>
        <taxon>Anostraca</taxon>
        <taxon>Artemiidae</taxon>
        <taxon>Artemia</taxon>
    </lineage>
</organism>
<feature type="non-terminal residue" evidence="3">
    <location>
        <position position="1"/>
    </location>
</feature>
<dbReference type="InterPro" id="IPR032675">
    <property type="entry name" value="LRR_dom_sf"/>
</dbReference>
<evidence type="ECO:0000259" key="2">
    <source>
        <dbReference type="PROSITE" id="PS51717"/>
    </source>
</evidence>
<dbReference type="InterPro" id="IPR030383">
    <property type="entry name" value="G_VLIG_dom"/>
</dbReference>
<dbReference type="InterPro" id="IPR052986">
    <property type="entry name" value="VLIG_GTPase"/>
</dbReference>
<feature type="compositionally biased region" description="Polar residues" evidence="1">
    <location>
        <begin position="498"/>
        <end position="516"/>
    </location>
</feature>
<dbReference type="SUPFAM" id="SSF52047">
    <property type="entry name" value="RNI-like"/>
    <property type="match status" value="1"/>
</dbReference>
<keyword evidence="4" id="KW-1185">Reference proteome</keyword>
<feature type="domain" description="VLIG-type G" evidence="2">
    <location>
        <begin position="285"/>
        <end position="408"/>
    </location>
</feature>
<gene>
    <name evidence="3" type="ORF">QYM36_006832</name>
</gene>
<dbReference type="PANTHER" id="PTHR14819">
    <property type="entry name" value="GTP-BINDING"/>
    <property type="match status" value="1"/>
</dbReference>
<dbReference type="Gene3D" id="3.80.10.10">
    <property type="entry name" value="Ribonuclease Inhibitor"/>
    <property type="match status" value="1"/>
</dbReference>
<evidence type="ECO:0000256" key="1">
    <source>
        <dbReference type="SAM" id="MobiDB-lite"/>
    </source>
</evidence>
<dbReference type="AlphaFoldDB" id="A0AA88HUH5"/>
<evidence type="ECO:0000313" key="4">
    <source>
        <dbReference type="Proteomes" id="UP001187531"/>
    </source>
</evidence>
<accession>A0AA88HUH5</accession>
<comment type="caution">
    <text evidence="3">The sequence shown here is derived from an EMBL/GenBank/DDBJ whole genome shotgun (WGS) entry which is preliminary data.</text>
</comment>
<evidence type="ECO:0000313" key="3">
    <source>
        <dbReference type="EMBL" id="KAK2716479.1"/>
    </source>
</evidence>
<feature type="non-terminal residue" evidence="3">
    <location>
        <position position="516"/>
    </location>
</feature>
<dbReference type="Proteomes" id="UP001187531">
    <property type="component" value="Unassembled WGS sequence"/>
</dbReference>
<dbReference type="Pfam" id="PF25683">
    <property type="entry name" value="URGCP_GTPase"/>
    <property type="match status" value="1"/>
</dbReference>
<dbReference type="Gene3D" id="3.40.50.300">
    <property type="entry name" value="P-loop containing nucleotide triphosphate hydrolases"/>
    <property type="match status" value="1"/>
</dbReference>
<dbReference type="GO" id="GO:0005525">
    <property type="term" value="F:GTP binding"/>
    <property type="evidence" value="ECO:0007669"/>
    <property type="project" value="InterPro"/>
</dbReference>
<dbReference type="InterPro" id="IPR027417">
    <property type="entry name" value="P-loop_NTPase"/>
</dbReference>
<dbReference type="PROSITE" id="PS51717">
    <property type="entry name" value="G_VLIG"/>
    <property type="match status" value="1"/>
</dbReference>
<name>A0AA88HUH5_ARTSF</name>
<dbReference type="SUPFAM" id="SSF52540">
    <property type="entry name" value="P-loop containing nucleoside triphosphate hydrolases"/>
    <property type="match status" value="1"/>
</dbReference>
<dbReference type="EMBL" id="JAVRJZ010000011">
    <property type="protein sequence ID" value="KAK2716479.1"/>
    <property type="molecule type" value="Genomic_DNA"/>
</dbReference>
<protein>
    <recommendedName>
        <fullName evidence="2">VLIG-type G domain-containing protein</fullName>
    </recommendedName>
</protein>
<sequence length="516" mass="58514">DFGLNTSETEWEQVLDCWKLFSHHVNHLKFYKYKINERQLESFLCSCTSLVSLTVNCCDCADCDTDSLCDLINLANISDDDLLNLVGQPESFKQSVEELDLRGCDGVTDLGLTQLLPELERLLVLNLEEVAQALQENIEFDLFLKKIIRTRQATFLPSEFFEFFAQQLILHHKERKYFLFWLSQYLERFSRNLTCGVYIGLEHLMRELSQMYVLHALNESLSEKSSLATILKTSNENAELYVKHAMIDILFAGHPIELFDEDAQWIPDLFFANLMQGLQDRMGKKNRIGVISVLGVQSSGKSTLMNVMCGCKFIVSSGRCTKGVNMQLVTVQKQYAANFNVDYILVLDTEDLKSPERQDFMGNNEHDSELATFVVGLSDVVVLNVASESMDALKDIIQITIHAFLRMRDKLANERKLFGKTLKDLTDIAAKSEIGTTEVSFKDILDYDEDTSHEYFPCLYDEVNVSIGCGFISSAITASVAAEIQEHLEIPNHAVHGQETTKPDSQSNTVDHPNKE</sequence>